<name>A0A1J0VYS3_9NOCA</name>
<evidence type="ECO:0000313" key="1">
    <source>
        <dbReference type="EMBL" id="APE37204.1"/>
    </source>
</evidence>
<dbReference type="AlphaFoldDB" id="A0A1J0VYS3"/>
<reference evidence="1" key="1">
    <citation type="submission" date="2016-11" db="EMBL/GenBank/DDBJ databases">
        <authorList>
            <person name="Jaros S."/>
            <person name="Januszkiewicz K."/>
            <person name="Wedrychowicz H."/>
        </authorList>
    </citation>
    <scope>NUCLEOTIDE SEQUENCE [LARGE SCALE GENOMIC DNA]</scope>
    <source>
        <strain evidence="1">Y48</strain>
    </source>
</reference>
<protein>
    <submittedName>
        <fullName evidence="1">Uncharacterized protein</fullName>
    </submittedName>
</protein>
<dbReference type="EMBL" id="CP018082">
    <property type="protein sequence ID" value="APE37204.1"/>
    <property type="molecule type" value="Genomic_DNA"/>
</dbReference>
<sequence length="185" mass="19788">MFMAETQRLGLVCPREPVGLEIQARVEAVATALRVTEQTARRDFDDETIQNMAQNMAFQLAREQPGADILTLAPTHVLSTALAGRTNAGLAVGAQLALTASPTTNIPDQIHQVVDLVFFWGILIERSAARPGQVAVPEALIHRTVREFGKAIALLDAGARPADGGDPTELRVALTDNVTALESTL</sequence>
<proteinExistence type="predicted"/>
<dbReference type="KEGG" id="nsl:BOX37_28395"/>
<accession>A0A1J0VYS3</accession>
<keyword evidence="2" id="KW-1185">Reference proteome</keyword>
<organism evidence="1 2">
    <name type="scientific">Nocardia mangyaensis</name>
    <dbReference type="NCBI Taxonomy" id="2213200"/>
    <lineage>
        <taxon>Bacteria</taxon>
        <taxon>Bacillati</taxon>
        <taxon>Actinomycetota</taxon>
        <taxon>Actinomycetes</taxon>
        <taxon>Mycobacteriales</taxon>
        <taxon>Nocardiaceae</taxon>
        <taxon>Nocardia</taxon>
    </lineage>
</organism>
<gene>
    <name evidence="1" type="ORF">BOX37_28395</name>
</gene>
<evidence type="ECO:0000313" key="2">
    <source>
        <dbReference type="Proteomes" id="UP000183810"/>
    </source>
</evidence>
<dbReference type="Proteomes" id="UP000183810">
    <property type="component" value="Chromosome"/>
</dbReference>